<evidence type="ECO:0000256" key="4">
    <source>
        <dbReference type="ARBA" id="ARBA00023315"/>
    </source>
</evidence>
<comment type="similarity">
    <text evidence="1 5">Belongs to the acetyltransferase family. RimI subfamily.</text>
</comment>
<name>A0A174A0E9_9FIRM</name>
<comment type="subcellular location">
    <subcellularLocation>
        <location evidence="5">Cytoplasm</location>
    </subcellularLocation>
</comment>
<evidence type="ECO:0000259" key="6">
    <source>
        <dbReference type="PROSITE" id="PS51186"/>
    </source>
</evidence>
<dbReference type="InterPro" id="IPR016181">
    <property type="entry name" value="Acyl_CoA_acyltransferase"/>
</dbReference>
<evidence type="ECO:0000313" key="8">
    <source>
        <dbReference type="Proteomes" id="UP000266172"/>
    </source>
</evidence>
<dbReference type="EC" id="2.3.1.266" evidence="5"/>
<organism evidence="7 8">
    <name type="scientific">Roseburia hominis</name>
    <dbReference type="NCBI Taxonomy" id="301301"/>
    <lineage>
        <taxon>Bacteria</taxon>
        <taxon>Bacillati</taxon>
        <taxon>Bacillota</taxon>
        <taxon>Clostridia</taxon>
        <taxon>Lachnospirales</taxon>
        <taxon>Lachnospiraceae</taxon>
        <taxon>Roseburia</taxon>
    </lineage>
</organism>
<dbReference type="NCBIfam" id="TIGR01575">
    <property type="entry name" value="rimI"/>
    <property type="match status" value="1"/>
</dbReference>
<dbReference type="InterPro" id="IPR006464">
    <property type="entry name" value="AcTrfase_RimI/Ard1"/>
</dbReference>
<comment type="caution">
    <text evidence="7">The sequence shown here is derived from an EMBL/GenBank/DDBJ whole genome shotgun (WGS) entry which is preliminary data.</text>
</comment>
<proteinExistence type="inferred from homology"/>
<dbReference type="InterPro" id="IPR000182">
    <property type="entry name" value="GNAT_dom"/>
</dbReference>
<dbReference type="AlphaFoldDB" id="A0A174A0E9"/>
<feature type="domain" description="N-acetyltransferase" evidence="6">
    <location>
        <begin position="2"/>
        <end position="145"/>
    </location>
</feature>
<sequence length="145" mass="16032">MSIIRSMTAEDAAKVASLEAEIFSQPWSENAFLDSLCLPDTIFLVAEESGVIQGYIGMYLAADEGEITNVAVNPACRRRGIGEGLLTEMKKRAADHKIARIVLEVRVSNEGAIRLYEKQGFSSVGIRRGFYEFPREDARIMVCAL</sequence>
<dbReference type="Gene3D" id="3.40.630.30">
    <property type="match status" value="1"/>
</dbReference>
<dbReference type="InterPro" id="IPR050680">
    <property type="entry name" value="YpeA/RimI_acetyltransf"/>
</dbReference>
<dbReference type="EMBL" id="QRVL01000004">
    <property type="protein sequence ID" value="RGS40964.1"/>
    <property type="molecule type" value="Genomic_DNA"/>
</dbReference>
<dbReference type="PROSITE" id="PS51186">
    <property type="entry name" value="GNAT"/>
    <property type="match status" value="1"/>
</dbReference>
<dbReference type="OMA" id="GERYLNY"/>
<gene>
    <name evidence="7" type="primary">rimI</name>
    <name evidence="7" type="ORF">DWX93_07070</name>
</gene>
<evidence type="ECO:0000313" key="7">
    <source>
        <dbReference type="EMBL" id="RGS40964.1"/>
    </source>
</evidence>
<evidence type="ECO:0000256" key="3">
    <source>
        <dbReference type="ARBA" id="ARBA00022679"/>
    </source>
</evidence>
<evidence type="ECO:0000256" key="2">
    <source>
        <dbReference type="ARBA" id="ARBA00022490"/>
    </source>
</evidence>
<keyword evidence="4" id="KW-0012">Acyltransferase</keyword>
<evidence type="ECO:0000256" key="1">
    <source>
        <dbReference type="ARBA" id="ARBA00005395"/>
    </source>
</evidence>
<dbReference type="GO" id="GO:0005737">
    <property type="term" value="C:cytoplasm"/>
    <property type="evidence" value="ECO:0007669"/>
    <property type="project" value="UniProtKB-SubCell"/>
</dbReference>
<dbReference type="Pfam" id="PF00583">
    <property type="entry name" value="Acetyltransf_1"/>
    <property type="match status" value="1"/>
</dbReference>
<comment type="catalytic activity">
    <reaction evidence="5">
        <text>N-terminal L-alanyl-[ribosomal protein bS18] + acetyl-CoA = N-terminal N(alpha)-acetyl-L-alanyl-[ribosomal protein bS18] + CoA + H(+)</text>
        <dbReference type="Rhea" id="RHEA:43756"/>
        <dbReference type="Rhea" id="RHEA-COMP:10676"/>
        <dbReference type="Rhea" id="RHEA-COMP:10677"/>
        <dbReference type="ChEBI" id="CHEBI:15378"/>
        <dbReference type="ChEBI" id="CHEBI:57287"/>
        <dbReference type="ChEBI" id="CHEBI:57288"/>
        <dbReference type="ChEBI" id="CHEBI:64718"/>
        <dbReference type="ChEBI" id="CHEBI:83683"/>
        <dbReference type="EC" id="2.3.1.266"/>
    </reaction>
</comment>
<protein>
    <recommendedName>
        <fullName evidence="5">[Ribosomal protein bS18]-alanine N-acetyltransferase</fullName>
        <ecNumber evidence="5">2.3.1.266</ecNumber>
    </recommendedName>
</protein>
<dbReference type="RefSeq" id="WP_014078742.1">
    <property type="nucleotide sequence ID" value="NZ_CAKMUY010000006.1"/>
</dbReference>
<keyword evidence="2 5" id="KW-0963">Cytoplasm</keyword>
<dbReference type="Proteomes" id="UP000266172">
    <property type="component" value="Unassembled WGS sequence"/>
</dbReference>
<dbReference type="GeneID" id="93722426"/>
<reference evidence="7 8" key="1">
    <citation type="submission" date="2018-08" db="EMBL/GenBank/DDBJ databases">
        <title>A genome reference for cultivated species of the human gut microbiota.</title>
        <authorList>
            <person name="Zou Y."/>
            <person name="Xue W."/>
            <person name="Luo G."/>
        </authorList>
    </citation>
    <scope>NUCLEOTIDE SEQUENCE [LARGE SCALE GENOMIC DNA]</scope>
    <source>
        <strain evidence="7 8">AF22-12AC</strain>
    </source>
</reference>
<dbReference type="SUPFAM" id="SSF55729">
    <property type="entry name" value="Acyl-CoA N-acyltransferases (Nat)"/>
    <property type="match status" value="1"/>
</dbReference>
<evidence type="ECO:0000256" key="5">
    <source>
        <dbReference type="RuleBase" id="RU363094"/>
    </source>
</evidence>
<dbReference type="GO" id="GO:0008999">
    <property type="term" value="F:protein-N-terminal-alanine acetyltransferase activity"/>
    <property type="evidence" value="ECO:0007669"/>
    <property type="project" value="UniProtKB-EC"/>
</dbReference>
<accession>A0A174A0E9</accession>
<comment type="function">
    <text evidence="5">Acetylates the N-terminal alanine of ribosomal protein bS18.</text>
</comment>
<dbReference type="CDD" id="cd04301">
    <property type="entry name" value="NAT_SF"/>
    <property type="match status" value="1"/>
</dbReference>
<dbReference type="PANTHER" id="PTHR43420">
    <property type="entry name" value="ACETYLTRANSFERASE"/>
    <property type="match status" value="1"/>
</dbReference>
<dbReference type="PANTHER" id="PTHR43420:SF44">
    <property type="entry name" value="ACETYLTRANSFERASE YPEA"/>
    <property type="match status" value="1"/>
</dbReference>
<keyword evidence="3 7" id="KW-0808">Transferase</keyword>